<protein>
    <submittedName>
        <fullName evidence="1">Putative addiction module antidote protein</fullName>
    </submittedName>
</protein>
<dbReference type="Proteomes" id="UP000285961">
    <property type="component" value="Unassembled WGS sequence"/>
</dbReference>
<reference evidence="1 2" key="1">
    <citation type="journal article" date="2017" name="ISME J.">
        <title>Energy and carbon metabolisms in a deep terrestrial subsurface fluid microbial community.</title>
        <authorList>
            <person name="Momper L."/>
            <person name="Jungbluth S.P."/>
            <person name="Lee M.D."/>
            <person name="Amend J.P."/>
        </authorList>
    </citation>
    <scope>NUCLEOTIDE SEQUENCE [LARGE SCALE GENOMIC DNA]</scope>
    <source>
        <strain evidence="1">SURF_17</strain>
    </source>
</reference>
<dbReference type="AlphaFoldDB" id="A0A419F9J3"/>
<evidence type="ECO:0000313" key="1">
    <source>
        <dbReference type="EMBL" id="RJP75424.1"/>
    </source>
</evidence>
<dbReference type="NCBIfam" id="TIGR02684">
    <property type="entry name" value="dnstrm_HI1420"/>
    <property type="match status" value="1"/>
</dbReference>
<dbReference type="PANTHER" id="PTHR40275">
    <property type="entry name" value="SSL7038 PROTEIN"/>
    <property type="match status" value="1"/>
</dbReference>
<dbReference type="GO" id="GO:0003677">
    <property type="term" value="F:DNA binding"/>
    <property type="evidence" value="ECO:0007669"/>
    <property type="project" value="InterPro"/>
</dbReference>
<evidence type="ECO:0000313" key="2">
    <source>
        <dbReference type="Proteomes" id="UP000285961"/>
    </source>
</evidence>
<proteinExistence type="predicted"/>
<dbReference type="Pfam" id="PF21716">
    <property type="entry name" value="dnstrm_HI1420"/>
    <property type="match status" value="1"/>
</dbReference>
<dbReference type="InterPro" id="IPR010982">
    <property type="entry name" value="Lambda_DNA-bd_dom_sf"/>
</dbReference>
<gene>
    <name evidence="1" type="ORF">C4532_00340</name>
</gene>
<sequence>MKRKRTITRPWDVVEHLKTEEDMAAYLEAALEDGDPALISAALGDIARARGMTEIARETGLGRESLYKALSPEGNPEFATVLKVIRALRLKLHVQAAKTRRETA</sequence>
<dbReference type="EMBL" id="QZKI01000003">
    <property type="protein sequence ID" value="RJP75424.1"/>
    <property type="molecule type" value="Genomic_DNA"/>
</dbReference>
<dbReference type="SUPFAM" id="SSF47413">
    <property type="entry name" value="lambda repressor-like DNA-binding domains"/>
    <property type="match status" value="1"/>
</dbReference>
<organism evidence="1 2">
    <name type="scientific">Candidatus Abyssobacteria bacterium SURF_17</name>
    <dbReference type="NCBI Taxonomy" id="2093361"/>
    <lineage>
        <taxon>Bacteria</taxon>
        <taxon>Pseudomonadati</taxon>
        <taxon>Candidatus Hydrogenedentota</taxon>
        <taxon>Candidatus Abyssobacteria</taxon>
    </lineage>
</organism>
<accession>A0A419F9J3</accession>
<name>A0A419F9J3_9BACT</name>
<dbReference type="InterPro" id="IPR014057">
    <property type="entry name" value="HI1420"/>
</dbReference>
<comment type="caution">
    <text evidence="1">The sequence shown here is derived from an EMBL/GenBank/DDBJ whole genome shotgun (WGS) entry which is preliminary data.</text>
</comment>
<dbReference type="PANTHER" id="PTHR40275:SF1">
    <property type="entry name" value="SSL7038 PROTEIN"/>
    <property type="match status" value="1"/>
</dbReference>